<reference evidence="3 5" key="2">
    <citation type="submission" date="2018-08" db="EMBL/GenBank/DDBJ databases">
        <title>A genome reference for cultivated species of the human gut microbiota.</title>
        <authorList>
            <person name="Zou Y."/>
            <person name="Xue W."/>
            <person name="Luo G."/>
        </authorList>
    </citation>
    <scope>NUCLEOTIDE SEQUENCE [LARGE SCALE GENOMIC DNA]</scope>
    <source>
        <strain evidence="3 5">AF17-20</strain>
    </source>
</reference>
<proteinExistence type="predicted"/>
<accession>A0A174JJR9</accession>
<dbReference type="EMBL" id="CYZF01000008">
    <property type="protein sequence ID" value="CUO98107.1"/>
    <property type="molecule type" value="Genomic_DNA"/>
</dbReference>
<dbReference type="Proteomes" id="UP000284022">
    <property type="component" value="Unassembled WGS sequence"/>
</dbReference>
<evidence type="ECO:0000313" key="2">
    <source>
        <dbReference type="EMBL" id="CUO98107.1"/>
    </source>
</evidence>
<dbReference type="Pfam" id="PF18753">
    <property type="entry name" value="Nmad2"/>
    <property type="match status" value="1"/>
</dbReference>
<protein>
    <recommendedName>
        <fullName evidence="1">Nucleotide modification associated domain-containing protein</fullName>
    </recommendedName>
</protein>
<sequence length="213" mass="24774">MNCFRYKIEHDFGFAPNPFHGTLSLATCKGDIRKNKNLQLGDWIVGLGSKSMGNLHHIVFAMKVEEKLTFDQYWNDARFQCKKPNLNGSLIEIYGDNVYHTDESTGKVIQENCAHSKDNGIVDEGHYKRDVEGQYVLLSKTFYYFGDHAPLIPEEFSYILNDSRNLKFWDLYGESLKIQKFVDWLASNYKYGIHGDPCNWKEYNLPKMDIYEG</sequence>
<evidence type="ECO:0000313" key="5">
    <source>
        <dbReference type="Proteomes" id="UP000284022"/>
    </source>
</evidence>
<dbReference type="Proteomes" id="UP000095419">
    <property type="component" value="Unassembled WGS sequence"/>
</dbReference>
<dbReference type="RefSeq" id="WP_057089029.1">
    <property type="nucleotide sequence ID" value="NZ_CYZF01000008.1"/>
</dbReference>
<dbReference type="AlphaFoldDB" id="A0A174JJR9"/>
<organism evidence="2 4">
    <name type="scientific">Bacteroides uniformis</name>
    <dbReference type="NCBI Taxonomy" id="820"/>
    <lineage>
        <taxon>Bacteria</taxon>
        <taxon>Pseudomonadati</taxon>
        <taxon>Bacteroidota</taxon>
        <taxon>Bacteroidia</taxon>
        <taxon>Bacteroidales</taxon>
        <taxon>Bacteroidaceae</taxon>
        <taxon>Bacteroides</taxon>
    </lineage>
</organism>
<evidence type="ECO:0000313" key="4">
    <source>
        <dbReference type="Proteomes" id="UP000095419"/>
    </source>
</evidence>
<dbReference type="InterPro" id="IPR041180">
    <property type="entry name" value="Nmad2"/>
</dbReference>
<dbReference type="EMBL" id="QRXV01000007">
    <property type="protein sequence ID" value="RGU39818.1"/>
    <property type="molecule type" value="Genomic_DNA"/>
</dbReference>
<name>A0A174JJR9_BACUN</name>
<feature type="domain" description="Nucleotide modification associated" evidence="1">
    <location>
        <begin position="2"/>
        <end position="202"/>
    </location>
</feature>
<evidence type="ECO:0000313" key="3">
    <source>
        <dbReference type="EMBL" id="RGU39818.1"/>
    </source>
</evidence>
<evidence type="ECO:0000259" key="1">
    <source>
        <dbReference type="Pfam" id="PF18753"/>
    </source>
</evidence>
<reference evidence="2 4" key="1">
    <citation type="submission" date="2015-09" db="EMBL/GenBank/DDBJ databases">
        <authorList>
            <consortium name="Pathogen Informatics"/>
        </authorList>
    </citation>
    <scope>NUCLEOTIDE SEQUENCE [LARGE SCALE GENOMIC DNA]</scope>
    <source>
        <strain evidence="2 4">2789STDY5608791</strain>
    </source>
</reference>
<gene>
    <name evidence="3" type="ORF">DWW83_08920</name>
    <name evidence="2" type="ORF">ERS417307_02878</name>
</gene>